<organism evidence="1 2">
    <name type="scientific">Plasmodium brasilianum</name>
    <dbReference type="NCBI Taxonomy" id="5824"/>
    <lineage>
        <taxon>Eukaryota</taxon>
        <taxon>Sar</taxon>
        <taxon>Alveolata</taxon>
        <taxon>Apicomplexa</taxon>
        <taxon>Aconoidasida</taxon>
        <taxon>Haemosporida</taxon>
        <taxon>Plasmodiidae</taxon>
        <taxon>Plasmodium</taxon>
        <taxon>Plasmodium (Plasmodium)</taxon>
    </lineage>
</organism>
<gene>
    <name evidence="1" type="ORF">MKS88_002134</name>
</gene>
<protein>
    <submittedName>
        <fullName evidence="1">UBX domain-containing protein</fullName>
    </submittedName>
</protein>
<proteinExistence type="predicted"/>
<comment type="caution">
    <text evidence="1">The sequence shown here is derived from an EMBL/GenBank/DDBJ whole genome shotgun (WGS) entry which is preliminary data.</text>
</comment>
<sequence>MEVTKVTNEKEAKEIIKTCQGNLECVYLVHNNVIVRWAEAISTYLSKVDFQNLDEVEMEKEKIVSTPMGFPEDSQGSVRQRRAQEEGCKDNICERSGEKIERTNFLYILNHIGRIICPFFKNICNIITTCFKLLSTYILSSDKENTFTMYYENMYGEKHVNFFKGTLSEAINKSKKEEKLLLVYLHIENNESSYFCNSVFNNEDIKLFFDENCILYAQDISTGDIKELSDIMNVFILPQISIILTCYVKEYKELSIIYGTPDISHIINCVTHCIEQMQMKKENINNLKNKNYNDRLIREEQDREYQEALRKDKLKEEEKKKKENEKFNKLELKKDIKKKRQEKINKFPLPIKENEQVTKICIRLPNGIKIQNNFSVNHTLEDVYDWAECYEFLADRNSSTSNTNRNSSSNNNNNSNSSCNNNNNSNSSCNNNNNSNSSCNNNNNSSCNTIGGNNNVSIPYKFELICGHTKSVLQKTKNKIKEYDLYPNAVLNMKSKDSSDEE</sequence>
<keyword evidence="2" id="KW-1185">Reference proteome</keyword>
<name>A0ACB9YC82_PLABR</name>
<reference evidence="1" key="1">
    <citation type="submission" date="2022-06" db="EMBL/GenBank/DDBJ databases">
        <title>The First Complete Genome of the Simian Malaria Parasite Plasmodium brasilianum.</title>
        <authorList>
            <person name="Bajic M."/>
            <person name="Ravishankar S."/>
        </authorList>
    </citation>
    <scope>NUCLEOTIDE SEQUENCE</scope>
    <source>
        <strain evidence="1">Bolivian I</strain>
    </source>
</reference>
<evidence type="ECO:0000313" key="2">
    <source>
        <dbReference type="Proteomes" id="UP001056978"/>
    </source>
</evidence>
<dbReference type="EMBL" id="CM043775">
    <property type="protein sequence ID" value="KAI4839577.1"/>
    <property type="molecule type" value="Genomic_DNA"/>
</dbReference>
<accession>A0ACB9YC82</accession>
<evidence type="ECO:0000313" key="1">
    <source>
        <dbReference type="EMBL" id="KAI4839577.1"/>
    </source>
</evidence>
<dbReference type="Proteomes" id="UP001056978">
    <property type="component" value="Chromosome 7"/>
</dbReference>